<dbReference type="GO" id="GO:0003676">
    <property type="term" value="F:nucleic acid binding"/>
    <property type="evidence" value="ECO:0007669"/>
    <property type="project" value="InterPro"/>
</dbReference>
<keyword evidence="2 5" id="KW-0808">Transferase</keyword>
<dbReference type="Gene3D" id="3.40.50.150">
    <property type="entry name" value="Vaccinia Virus protein VP39"/>
    <property type="match status" value="1"/>
</dbReference>
<dbReference type="SUPFAM" id="SSF53335">
    <property type="entry name" value="S-adenosyl-L-methionine-dependent methyltransferases"/>
    <property type="match status" value="1"/>
</dbReference>
<dbReference type="GO" id="GO:0070043">
    <property type="term" value="F:rRNA (guanine-N7-)-methyltransferase activity"/>
    <property type="evidence" value="ECO:0007669"/>
    <property type="project" value="TreeGrafter"/>
</dbReference>
<feature type="domain" description="RlmL ferredoxin-like" evidence="4">
    <location>
        <begin position="12"/>
        <end position="65"/>
    </location>
</feature>
<protein>
    <submittedName>
        <fullName evidence="5">RNA methyltransferase</fullName>
    </submittedName>
</protein>
<evidence type="ECO:0000259" key="3">
    <source>
        <dbReference type="Pfam" id="PF01170"/>
    </source>
</evidence>
<dbReference type="Proteomes" id="UP000563426">
    <property type="component" value="Unassembled WGS sequence"/>
</dbReference>
<keyword evidence="6" id="KW-1185">Reference proteome</keyword>
<organism evidence="5 6">
    <name type="scientific">Corallococcus exercitus</name>
    <dbReference type="NCBI Taxonomy" id="2316736"/>
    <lineage>
        <taxon>Bacteria</taxon>
        <taxon>Pseudomonadati</taxon>
        <taxon>Myxococcota</taxon>
        <taxon>Myxococcia</taxon>
        <taxon>Myxococcales</taxon>
        <taxon>Cystobacterineae</taxon>
        <taxon>Myxococcaceae</taxon>
        <taxon>Corallococcus</taxon>
    </lineage>
</organism>
<dbReference type="GO" id="GO:0008990">
    <property type="term" value="F:rRNA (guanine-N2-)-methyltransferase activity"/>
    <property type="evidence" value="ECO:0007669"/>
    <property type="project" value="TreeGrafter"/>
</dbReference>
<dbReference type="Pfam" id="PF22020">
    <property type="entry name" value="RlmL_1st"/>
    <property type="match status" value="1"/>
</dbReference>
<keyword evidence="1 5" id="KW-0489">Methyltransferase</keyword>
<evidence type="ECO:0000259" key="4">
    <source>
        <dbReference type="Pfam" id="PF22020"/>
    </source>
</evidence>
<dbReference type="CDD" id="cd11715">
    <property type="entry name" value="THUMP_AdoMetMT"/>
    <property type="match status" value="1"/>
</dbReference>
<dbReference type="PANTHER" id="PTHR47313">
    <property type="entry name" value="RIBOSOMAL RNA LARGE SUBUNIT METHYLTRANSFERASE K/L"/>
    <property type="match status" value="1"/>
</dbReference>
<dbReference type="PROSITE" id="PS00092">
    <property type="entry name" value="N6_MTASE"/>
    <property type="match status" value="1"/>
</dbReference>
<dbReference type="InterPro" id="IPR002052">
    <property type="entry name" value="DNA_methylase_N6_adenine_CS"/>
</dbReference>
<dbReference type="InterPro" id="IPR054170">
    <property type="entry name" value="RlmL_1st"/>
</dbReference>
<evidence type="ECO:0000313" key="6">
    <source>
        <dbReference type="Proteomes" id="UP000563426"/>
    </source>
</evidence>
<gene>
    <name evidence="5" type="ORF">HMI49_09895</name>
</gene>
<dbReference type="EMBL" id="JABFJV010000039">
    <property type="protein sequence ID" value="NOK33509.1"/>
    <property type="molecule type" value="Genomic_DNA"/>
</dbReference>
<proteinExistence type="predicted"/>
<feature type="domain" description="Ribosomal RNA large subunit methyltransferase K/L-like methyltransferase" evidence="3">
    <location>
        <begin position="168"/>
        <end position="373"/>
    </location>
</feature>
<accession>A0A7Y4KID4</accession>
<name>A0A7Y4KID4_9BACT</name>
<evidence type="ECO:0000256" key="1">
    <source>
        <dbReference type="ARBA" id="ARBA00022603"/>
    </source>
</evidence>
<comment type="caution">
    <text evidence="5">The sequence shown here is derived from an EMBL/GenBank/DDBJ whole genome shotgun (WGS) entry which is preliminary data.</text>
</comment>
<reference evidence="5 6" key="1">
    <citation type="submission" date="2020-05" db="EMBL/GenBank/DDBJ databases">
        <authorList>
            <person name="Whitworth D."/>
        </authorList>
    </citation>
    <scope>NUCLEOTIDE SEQUENCE [LARGE SCALE GENOMIC DNA]</scope>
    <source>
        <strain evidence="5 6">AB043B</strain>
    </source>
</reference>
<dbReference type="Gene3D" id="3.30.2130.30">
    <property type="match status" value="1"/>
</dbReference>
<evidence type="ECO:0000256" key="2">
    <source>
        <dbReference type="ARBA" id="ARBA00022679"/>
    </source>
</evidence>
<dbReference type="AlphaFoldDB" id="A0A7Y4KID4"/>
<dbReference type="InterPro" id="IPR000241">
    <property type="entry name" value="RlmKL-like_Mtase"/>
</dbReference>
<dbReference type="RefSeq" id="WP_171434223.1">
    <property type="nucleotide sequence ID" value="NZ_JABFJV010000039.1"/>
</dbReference>
<sequence length="381" mass="40831">MDARARTGEETVYVSTLPGLEPALEAEARERGLPFRREEGGIECEGPPGLHQTANLHLRTASRVLLRLGTFTAPTADALVRGLEALPMADVWDGKVPLRMSVTLHRSVAPGPAVVLESAAVAWNQREVAAAGYLDDEDGGPGLTLLVRGDGERWTVSVDTSGAPLYQRGYRQEVGRAPLRETLAAGILRLAGYAGDVPLVDPMCGSGTFLVEGAWLSQRRPPGMLRTFAFQSFPSFDSQAWARRRAEAEAEALAEPRAPIRGYDLNAGALGTARRNAKRAGVTLALERHDLRTLKAPPDAPGLVVANPPYGKRVGEAEDLPELYRALGATLNGAFREWRKALIVPEEPKLVASLGLKGARQLNVKNGGLRCLLLLAGPLAP</sequence>
<dbReference type="Pfam" id="PF01170">
    <property type="entry name" value="UPF0020"/>
    <property type="match status" value="1"/>
</dbReference>
<evidence type="ECO:0000313" key="5">
    <source>
        <dbReference type="EMBL" id="NOK33509.1"/>
    </source>
</evidence>
<dbReference type="PANTHER" id="PTHR47313:SF1">
    <property type="entry name" value="RIBOSOMAL RNA LARGE SUBUNIT METHYLTRANSFERASE K_L"/>
    <property type="match status" value="1"/>
</dbReference>
<dbReference type="InterPro" id="IPR029063">
    <property type="entry name" value="SAM-dependent_MTases_sf"/>
</dbReference>